<proteinExistence type="predicted"/>
<evidence type="ECO:0000313" key="2">
    <source>
        <dbReference type="Proteomes" id="UP000011135"/>
    </source>
</evidence>
<dbReference type="InterPro" id="IPR011250">
    <property type="entry name" value="OMP/PagP_B-barrel"/>
</dbReference>
<reference evidence="1 2" key="1">
    <citation type="submission" date="2012-12" db="EMBL/GenBank/DDBJ databases">
        <title>Genome assembly of Fulvivirga imtechensis AK7.</title>
        <authorList>
            <person name="Nupur N."/>
            <person name="Khatri I."/>
            <person name="Kumar R."/>
            <person name="Subramanian S."/>
            <person name="Pinnaka A."/>
        </authorList>
    </citation>
    <scope>NUCLEOTIDE SEQUENCE [LARGE SCALE GENOMIC DNA]</scope>
    <source>
        <strain evidence="1 2">AK7</strain>
    </source>
</reference>
<protein>
    <recommendedName>
        <fullName evidence="3">Outer membrane protein beta-barrel domain-containing protein</fullName>
    </recommendedName>
</protein>
<comment type="caution">
    <text evidence="1">The sequence shown here is derived from an EMBL/GenBank/DDBJ whole genome shotgun (WGS) entry which is preliminary data.</text>
</comment>
<dbReference type="SUPFAM" id="SSF56925">
    <property type="entry name" value="OMPA-like"/>
    <property type="match status" value="1"/>
</dbReference>
<gene>
    <name evidence="1" type="ORF">C900_05197</name>
</gene>
<dbReference type="EMBL" id="AMZN01000008">
    <property type="protein sequence ID" value="ELR73148.1"/>
    <property type="molecule type" value="Genomic_DNA"/>
</dbReference>
<dbReference type="OrthoDB" id="1121201at2"/>
<dbReference type="AlphaFoldDB" id="L8JY95"/>
<evidence type="ECO:0008006" key="3">
    <source>
        <dbReference type="Google" id="ProtNLM"/>
    </source>
</evidence>
<organism evidence="1 2">
    <name type="scientific">Fulvivirga imtechensis AK7</name>
    <dbReference type="NCBI Taxonomy" id="1237149"/>
    <lineage>
        <taxon>Bacteria</taxon>
        <taxon>Pseudomonadati</taxon>
        <taxon>Bacteroidota</taxon>
        <taxon>Cytophagia</taxon>
        <taxon>Cytophagales</taxon>
        <taxon>Fulvivirgaceae</taxon>
        <taxon>Fulvivirga</taxon>
    </lineage>
</organism>
<accession>L8JY95</accession>
<name>L8JY95_9BACT</name>
<dbReference type="Proteomes" id="UP000011135">
    <property type="component" value="Unassembled WGS sequence"/>
</dbReference>
<dbReference type="RefSeq" id="WP_009578167.1">
    <property type="nucleotide sequence ID" value="NZ_AMZN01000008.1"/>
</dbReference>
<dbReference type="eggNOG" id="ENOG502ZGCT">
    <property type="taxonomic scope" value="Bacteria"/>
</dbReference>
<dbReference type="STRING" id="1237149.C900_05197"/>
<sequence length="118" mass="12788">MASWYGAAHGVDIEGIDGTWAYGGLMGGPMLSWPISDKVDVDAKLMVGYVVAMLDIDGEDDTGDIGAAFDIGATLRYNFAARWALLVNLDYFNGNSKVFDRKRSISTINPTFGIGFRL</sequence>
<evidence type="ECO:0000313" key="1">
    <source>
        <dbReference type="EMBL" id="ELR73148.1"/>
    </source>
</evidence>
<keyword evidence="2" id="KW-1185">Reference proteome</keyword>